<feature type="compositionally biased region" description="Basic and acidic residues" evidence="1">
    <location>
        <begin position="1"/>
        <end position="15"/>
    </location>
</feature>
<evidence type="ECO:0000256" key="1">
    <source>
        <dbReference type="SAM" id="MobiDB-lite"/>
    </source>
</evidence>
<accession>A0AAN6N4B2</accession>
<dbReference type="AlphaFoldDB" id="A0AAN6N4B2"/>
<dbReference type="Proteomes" id="UP001303473">
    <property type="component" value="Unassembled WGS sequence"/>
</dbReference>
<dbReference type="PANTHER" id="PTHR37535:SF3">
    <property type="entry name" value="FLUG DOMAIN-CONTAINING PROTEIN"/>
    <property type="match status" value="1"/>
</dbReference>
<dbReference type="GO" id="GO:0003677">
    <property type="term" value="F:DNA binding"/>
    <property type="evidence" value="ECO:0007669"/>
    <property type="project" value="InterPro"/>
</dbReference>
<keyword evidence="3" id="KW-1185">Reference proteome</keyword>
<feature type="region of interest" description="Disordered" evidence="1">
    <location>
        <begin position="1"/>
        <end position="31"/>
    </location>
</feature>
<protein>
    <submittedName>
        <fullName evidence="2">Uncharacterized protein</fullName>
    </submittedName>
</protein>
<comment type="caution">
    <text evidence="2">The sequence shown here is derived from an EMBL/GenBank/DDBJ whole genome shotgun (WGS) entry which is preliminary data.</text>
</comment>
<organism evidence="2 3">
    <name type="scientific">Diplogelasinospora grovesii</name>
    <dbReference type="NCBI Taxonomy" id="303347"/>
    <lineage>
        <taxon>Eukaryota</taxon>
        <taxon>Fungi</taxon>
        <taxon>Dikarya</taxon>
        <taxon>Ascomycota</taxon>
        <taxon>Pezizomycotina</taxon>
        <taxon>Sordariomycetes</taxon>
        <taxon>Sordariomycetidae</taxon>
        <taxon>Sordariales</taxon>
        <taxon>Diplogelasinosporaceae</taxon>
        <taxon>Diplogelasinospora</taxon>
    </lineage>
</organism>
<name>A0AAN6N4B2_9PEZI</name>
<dbReference type="EMBL" id="MU853851">
    <property type="protein sequence ID" value="KAK3937538.1"/>
    <property type="molecule type" value="Genomic_DNA"/>
</dbReference>
<evidence type="ECO:0000313" key="2">
    <source>
        <dbReference type="EMBL" id="KAK3937538.1"/>
    </source>
</evidence>
<dbReference type="PANTHER" id="PTHR37535">
    <property type="entry name" value="FLUG DOMAIN PROTEIN"/>
    <property type="match status" value="1"/>
</dbReference>
<dbReference type="InterPro" id="IPR011010">
    <property type="entry name" value="DNA_brk_join_enz"/>
</dbReference>
<evidence type="ECO:0000313" key="3">
    <source>
        <dbReference type="Proteomes" id="UP001303473"/>
    </source>
</evidence>
<dbReference type="SUPFAM" id="SSF56349">
    <property type="entry name" value="DNA breaking-rejoining enzymes"/>
    <property type="match status" value="1"/>
</dbReference>
<sequence length="268" mass="31085">MGRKRTAEDRRRHAEQNGYNDDEATVDNNPVPRDVLDYTKERYDNDRHEYVHEAYRVFINAKLKCYVFTPARIGEICEGSTRRGIRNGLRYKDTVMLVIWKDGELKLRYSLKREFPLVFMLAIFLTAGAFKKYYTLEQVLNWADHVLNLLVFPEVSADGPTEKIQTAASFSKQVKALSLRAGMEDCVTIHGFRREALIQAMSNGYAKDELMKDYLSLITVDELRQRSEYVAITKKIKGFSLEMNAARTQAAIHERMLEKEELDKARRA</sequence>
<reference evidence="3" key="1">
    <citation type="journal article" date="2023" name="Mol. Phylogenet. Evol.">
        <title>Genome-scale phylogeny and comparative genomics of the fungal order Sordariales.</title>
        <authorList>
            <person name="Hensen N."/>
            <person name="Bonometti L."/>
            <person name="Westerberg I."/>
            <person name="Brannstrom I.O."/>
            <person name="Guillou S."/>
            <person name="Cros-Aarteil S."/>
            <person name="Calhoun S."/>
            <person name="Haridas S."/>
            <person name="Kuo A."/>
            <person name="Mondo S."/>
            <person name="Pangilinan J."/>
            <person name="Riley R."/>
            <person name="LaButti K."/>
            <person name="Andreopoulos B."/>
            <person name="Lipzen A."/>
            <person name="Chen C."/>
            <person name="Yan M."/>
            <person name="Daum C."/>
            <person name="Ng V."/>
            <person name="Clum A."/>
            <person name="Steindorff A."/>
            <person name="Ohm R.A."/>
            <person name="Martin F."/>
            <person name="Silar P."/>
            <person name="Natvig D.O."/>
            <person name="Lalanne C."/>
            <person name="Gautier V."/>
            <person name="Ament-Velasquez S.L."/>
            <person name="Kruys A."/>
            <person name="Hutchinson M.I."/>
            <person name="Powell A.J."/>
            <person name="Barry K."/>
            <person name="Miller A.N."/>
            <person name="Grigoriev I.V."/>
            <person name="Debuchy R."/>
            <person name="Gladieux P."/>
            <person name="Hiltunen Thoren M."/>
            <person name="Johannesson H."/>
        </authorList>
    </citation>
    <scope>NUCLEOTIDE SEQUENCE [LARGE SCALE GENOMIC DNA]</scope>
    <source>
        <strain evidence="3">CBS 340.73</strain>
    </source>
</reference>
<gene>
    <name evidence="2" type="ORF">QBC46DRAFT_366129</name>
</gene>
<proteinExistence type="predicted"/>